<evidence type="ECO:0000256" key="1">
    <source>
        <dbReference type="ARBA" id="ARBA00022729"/>
    </source>
</evidence>
<dbReference type="SUPFAM" id="SSF103647">
    <property type="entry name" value="TSP type-3 repeat"/>
    <property type="match status" value="1"/>
</dbReference>
<dbReference type="Gene3D" id="4.10.1080.10">
    <property type="entry name" value="TSP type-3 repeat"/>
    <property type="match status" value="1"/>
</dbReference>
<organism evidence="5 6">
    <name type="scientific">Aliiglaciecola lipolytica E3</name>
    <dbReference type="NCBI Taxonomy" id="1127673"/>
    <lineage>
        <taxon>Bacteria</taxon>
        <taxon>Pseudomonadati</taxon>
        <taxon>Pseudomonadota</taxon>
        <taxon>Gammaproteobacteria</taxon>
        <taxon>Alteromonadales</taxon>
        <taxon>Alteromonadaceae</taxon>
        <taxon>Aliiglaciecola</taxon>
    </lineage>
</organism>
<dbReference type="eggNOG" id="COG2885">
    <property type="taxonomic scope" value="Bacteria"/>
</dbReference>
<name>K6YAG1_9ALTE</name>
<dbReference type="STRING" id="1127673.GLIP_1011"/>
<sequence length="423" mass="45596">MKKSLIAVSLLAAISSNAFAADDTTDKYWIGGFTEIYKPDEDKFFDFTSFDAGLGFGAEVGVRESEHWGGRLEVAKVSLESDANLLEDTATRFGIDAMYFLEDDLMYIFGGLKHIDMVQSGSMANVGLGKHWDLSDKVKLVTEVAAYHDFGQAYNDISAKLGLAYTFGATAPKAPGDADQDGVNDNLDQCPNTAIGARVDSSGCNVDLDGDGVLNGVDMCPNTPAGTRVDSTGCNWDKDMDGVANDIDKCPDTPKGTVVGAKGCSLEIDSDQDGVLDNVDECADTPLTDKVNATGCSIFEEVEVRETLKVTFANNSSVIENPKDPKFQEFADFLNRFPDTHTAIEGHASAPGRADYNMSLSLKRARAVRQLLIDNYGIDASRLSAEGFGETKLLDTSNTAEAHKVNRRIEAVVTASKKEKVLR</sequence>
<gene>
    <name evidence="5" type="ORF">GLIP_1011</name>
</gene>
<dbReference type="EMBL" id="BAEN01000022">
    <property type="protein sequence ID" value="GAC13653.1"/>
    <property type="molecule type" value="Genomic_DNA"/>
</dbReference>
<protein>
    <submittedName>
        <fullName evidence="5">OmpA-OmpF porin, OOP family</fullName>
    </submittedName>
</protein>
<dbReference type="InterPro" id="IPR036737">
    <property type="entry name" value="OmpA-like_sf"/>
</dbReference>
<dbReference type="OrthoDB" id="9805832at2"/>
<dbReference type="InterPro" id="IPR028974">
    <property type="entry name" value="TSP_type-3_rpt"/>
</dbReference>
<dbReference type="Pfam" id="PF00691">
    <property type="entry name" value="OmpA"/>
    <property type="match status" value="1"/>
</dbReference>
<dbReference type="GO" id="GO:0007155">
    <property type="term" value="P:cell adhesion"/>
    <property type="evidence" value="ECO:0007669"/>
    <property type="project" value="InterPro"/>
</dbReference>
<dbReference type="PANTHER" id="PTHR30329">
    <property type="entry name" value="STATOR ELEMENT OF FLAGELLAR MOTOR COMPLEX"/>
    <property type="match status" value="1"/>
</dbReference>
<dbReference type="InterPro" id="IPR011250">
    <property type="entry name" value="OMP/PagP_B-barrel"/>
</dbReference>
<dbReference type="Pfam" id="PF02412">
    <property type="entry name" value="TSP_3"/>
    <property type="match status" value="3"/>
</dbReference>
<dbReference type="Proteomes" id="UP000006334">
    <property type="component" value="Unassembled WGS sequence"/>
</dbReference>
<evidence type="ECO:0000256" key="3">
    <source>
        <dbReference type="SAM" id="SignalP"/>
    </source>
</evidence>
<dbReference type="GO" id="GO:0005509">
    <property type="term" value="F:calcium ion binding"/>
    <property type="evidence" value="ECO:0007669"/>
    <property type="project" value="InterPro"/>
</dbReference>
<evidence type="ECO:0000313" key="5">
    <source>
        <dbReference type="EMBL" id="GAC13653.1"/>
    </source>
</evidence>
<accession>K6YAG1</accession>
<keyword evidence="2" id="KW-0472">Membrane</keyword>
<dbReference type="PANTHER" id="PTHR30329:SF21">
    <property type="entry name" value="LIPOPROTEIN YIAD-RELATED"/>
    <property type="match status" value="1"/>
</dbReference>
<dbReference type="InterPro" id="IPR006665">
    <property type="entry name" value="OmpA-like"/>
</dbReference>
<feature type="signal peptide" evidence="3">
    <location>
        <begin position="1"/>
        <end position="20"/>
    </location>
</feature>
<keyword evidence="1 3" id="KW-0732">Signal</keyword>
<dbReference type="InterPro" id="IPR050330">
    <property type="entry name" value="Bact_OuterMem_StrucFunc"/>
</dbReference>
<keyword evidence="6" id="KW-1185">Reference proteome</keyword>
<reference evidence="5 6" key="1">
    <citation type="journal article" date="2017" name="Antonie Van Leeuwenhoek">
        <title>Rhizobium rhizosphaerae sp. nov., a novel species isolated from rice rhizosphere.</title>
        <authorList>
            <person name="Zhao J.J."/>
            <person name="Zhang J."/>
            <person name="Zhang R.J."/>
            <person name="Zhang C.W."/>
            <person name="Yin H.Q."/>
            <person name="Zhang X.X."/>
        </authorList>
    </citation>
    <scope>NUCLEOTIDE SEQUENCE [LARGE SCALE GENOMIC DNA]</scope>
    <source>
        <strain evidence="5 6">E3</strain>
    </source>
</reference>
<dbReference type="GO" id="GO:0016020">
    <property type="term" value="C:membrane"/>
    <property type="evidence" value="ECO:0007669"/>
    <property type="project" value="UniProtKB-UniRule"/>
</dbReference>
<proteinExistence type="predicted"/>
<dbReference type="SUPFAM" id="SSF103088">
    <property type="entry name" value="OmpA-like"/>
    <property type="match status" value="1"/>
</dbReference>
<dbReference type="AlphaFoldDB" id="K6YAG1"/>
<dbReference type="Gene3D" id="3.30.1330.60">
    <property type="entry name" value="OmpA-like domain"/>
    <property type="match status" value="1"/>
</dbReference>
<dbReference type="RefSeq" id="WP_008843470.1">
    <property type="nucleotide sequence ID" value="NZ_BAEN01000022.1"/>
</dbReference>
<feature type="chain" id="PRO_5003897323" evidence="3">
    <location>
        <begin position="21"/>
        <end position="423"/>
    </location>
</feature>
<dbReference type="Gene3D" id="2.40.160.20">
    <property type="match status" value="1"/>
</dbReference>
<feature type="domain" description="OmpA-like" evidence="4">
    <location>
        <begin position="299"/>
        <end position="417"/>
    </location>
</feature>
<evidence type="ECO:0000313" key="6">
    <source>
        <dbReference type="Proteomes" id="UP000006334"/>
    </source>
</evidence>
<evidence type="ECO:0000256" key="2">
    <source>
        <dbReference type="PROSITE-ProRule" id="PRU00473"/>
    </source>
</evidence>
<dbReference type="InterPro" id="IPR003367">
    <property type="entry name" value="Thrombospondin_3-like_rpt"/>
</dbReference>
<dbReference type="PROSITE" id="PS51123">
    <property type="entry name" value="OMPA_2"/>
    <property type="match status" value="1"/>
</dbReference>
<dbReference type="SUPFAM" id="SSF56925">
    <property type="entry name" value="OMPA-like"/>
    <property type="match status" value="1"/>
</dbReference>
<dbReference type="CDD" id="cd07185">
    <property type="entry name" value="OmpA_C-like"/>
    <property type="match status" value="1"/>
</dbReference>
<evidence type="ECO:0000259" key="4">
    <source>
        <dbReference type="PROSITE" id="PS51123"/>
    </source>
</evidence>
<comment type="caution">
    <text evidence="5">The sequence shown here is derived from an EMBL/GenBank/DDBJ whole genome shotgun (WGS) entry which is preliminary data.</text>
</comment>